<dbReference type="AlphaFoldDB" id="D1AXW7"/>
<dbReference type="GO" id="GO:0016747">
    <property type="term" value="F:acyltransferase activity, transferring groups other than amino-acyl groups"/>
    <property type="evidence" value="ECO:0007669"/>
    <property type="project" value="InterPro"/>
</dbReference>
<feature type="domain" description="N-acetyltransferase" evidence="1">
    <location>
        <begin position="2"/>
        <end position="137"/>
    </location>
</feature>
<keyword evidence="3" id="KW-1185">Reference proteome</keyword>
<dbReference type="InterPro" id="IPR000182">
    <property type="entry name" value="GNAT_dom"/>
</dbReference>
<evidence type="ECO:0000313" key="3">
    <source>
        <dbReference type="Proteomes" id="UP000002072"/>
    </source>
</evidence>
<evidence type="ECO:0000259" key="1">
    <source>
        <dbReference type="PROSITE" id="PS51186"/>
    </source>
</evidence>
<gene>
    <name evidence="2" type="ordered locus">Smon_0670</name>
</gene>
<dbReference type="InterPro" id="IPR016181">
    <property type="entry name" value="Acyl_CoA_acyltransferase"/>
</dbReference>
<dbReference type="EMBL" id="CP001779">
    <property type="protein sequence ID" value="ACZ01143.1"/>
    <property type="molecule type" value="Genomic_DNA"/>
</dbReference>
<accession>D1AXW7</accession>
<dbReference type="CDD" id="cd04301">
    <property type="entry name" value="NAT_SF"/>
    <property type="match status" value="1"/>
</dbReference>
<evidence type="ECO:0000313" key="2">
    <source>
        <dbReference type="EMBL" id="ACZ01143.1"/>
    </source>
</evidence>
<proteinExistence type="predicted"/>
<reference evidence="2 3" key="1">
    <citation type="journal article" date="2009" name="Stand. Genomic Sci.">
        <title>Complete genome sequence of Streptobacillus moniliformis type strain (9901T).</title>
        <authorList>
            <person name="Nolan M."/>
            <person name="Gronow S."/>
            <person name="Lapidus A."/>
            <person name="Ivanova N."/>
            <person name="Copeland A."/>
            <person name="Lucas S."/>
            <person name="Del Rio T.G."/>
            <person name="Chen F."/>
            <person name="Tice H."/>
            <person name="Pitluck S."/>
            <person name="Cheng J.F."/>
            <person name="Sims D."/>
            <person name="Meincke L."/>
            <person name="Bruce D."/>
            <person name="Goodwin L."/>
            <person name="Brettin T."/>
            <person name="Han C."/>
            <person name="Detter J.C."/>
            <person name="Ovchinikova G."/>
            <person name="Pati A."/>
            <person name="Mavromatis K."/>
            <person name="Mikhailova N."/>
            <person name="Chen A."/>
            <person name="Palaniappan K."/>
            <person name="Land M."/>
            <person name="Hauser L."/>
            <person name="Chang Y.J."/>
            <person name="Jeffries C.D."/>
            <person name="Rohde M."/>
            <person name="Sproer C."/>
            <person name="Goker M."/>
            <person name="Bristow J."/>
            <person name="Eisen J.A."/>
            <person name="Markowitz V."/>
            <person name="Hugenholtz P."/>
            <person name="Kyrpides N.C."/>
            <person name="Klenk H.P."/>
            <person name="Chain P."/>
        </authorList>
    </citation>
    <scope>NUCLEOTIDE SEQUENCE [LARGE SCALE GENOMIC DNA]</scope>
    <source>
        <strain evidence="3">ATCC 14647 / DSM 12112 / NCTC 10651 / 9901</strain>
    </source>
</reference>
<dbReference type="STRING" id="519441.Smon_0670"/>
<dbReference type="Proteomes" id="UP000002072">
    <property type="component" value="Chromosome"/>
</dbReference>
<dbReference type="SUPFAM" id="SSF55729">
    <property type="entry name" value="Acyl-CoA N-acyltransferases (Nat)"/>
    <property type="match status" value="1"/>
</dbReference>
<organism evidence="2 3">
    <name type="scientific">Streptobacillus moniliformis (strain ATCC 14647 / DSM 12112 / NCTC 10651 / 9901)</name>
    <dbReference type="NCBI Taxonomy" id="519441"/>
    <lineage>
        <taxon>Bacteria</taxon>
        <taxon>Fusobacteriati</taxon>
        <taxon>Fusobacteriota</taxon>
        <taxon>Fusobacteriia</taxon>
        <taxon>Fusobacteriales</taxon>
        <taxon>Leptotrichiaceae</taxon>
        <taxon>Streptobacillus</taxon>
    </lineage>
</organism>
<dbReference type="PANTHER" id="PTHR43233:SF1">
    <property type="entry name" value="FAMILY N-ACETYLTRANSFERASE, PUTATIVE (AFU_ORTHOLOGUE AFUA_6G03350)-RELATED"/>
    <property type="match status" value="1"/>
</dbReference>
<dbReference type="PROSITE" id="PS51186">
    <property type="entry name" value="GNAT"/>
    <property type="match status" value="1"/>
</dbReference>
<name>D1AXW7_STRM9</name>
<dbReference type="OrthoDB" id="9792929at2"/>
<dbReference type="KEGG" id="smf:Smon_0670"/>
<dbReference type="Gene3D" id="3.40.630.30">
    <property type="match status" value="1"/>
</dbReference>
<dbReference type="GeneID" id="29673314"/>
<dbReference type="InterPro" id="IPR053144">
    <property type="entry name" value="Acetyltransferase_Butenolide"/>
</dbReference>
<dbReference type="Pfam" id="PF00583">
    <property type="entry name" value="Acetyltransf_1"/>
    <property type="match status" value="1"/>
</dbReference>
<dbReference type="PANTHER" id="PTHR43233">
    <property type="entry name" value="FAMILY N-ACETYLTRANSFERASE, PUTATIVE (AFU_ORTHOLOGUE AFUA_6G03350)-RELATED"/>
    <property type="match status" value="1"/>
</dbReference>
<dbReference type="RefSeq" id="WP_012858694.1">
    <property type="nucleotide sequence ID" value="NC_013515.1"/>
</dbReference>
<protein>
    <submittedName>
        <fullName evidence="2">GCN5-related N-acetyltransferase</fullName>
    </submittedName>
</protein>
<sequence length="137" mass="15964">MDNIIKFNVLNVEDYLNLHEKCGFKEYEKEDVTIAIKNHLFDAVLFFEEKVVGMIRVVGDNKIVFFIKDLMILPEYRNKGYGKLLLNSALEYISKNACKGAYIGLMSTVDYETFYEKFGFIRRPNENFGSGMVKFNE</sequence>
<dbReference type="HOGENOM" id="CLU_086503_7_1_0"/>
<dbReference type="eggNOG" id="COG0454">
    <property type="taxonomic scope" value="Bacteria"/>
</dbReference>